<dbReference type="EMBL" id="NPBQ01000046">
    <property type="protein sequence ID" value="PAD83841.1"/>
    <property type="molecule type" value="Genomic_DNA"/>
</dbReference>
<accession>A0AA91Z1Z4</accession>
<protein>
    <recommendedName>
        <fullName evidence="4">DUF624 domain-containing protein</fullName>
    </recommendedName>
</protein>
<feature type="transmembrane region" description="Helical" evidence="1">
    <location>
        <begin position="110"/>
        <end position="138"/>
    </location>
</feature>
<comment type="caution">
    <text evidence="2">The sequence shown here is derived from an EMBL/GenBank/DDBJ whole genome shotgun (WGS) entry which is preliminary data.</text>
</comment>
<evidence type="ECO:0008006" key="4">
    <source>
        <dbReference type="Google" id="ProtNLM"/>
    </source>
</evidence>
<reference evidence="2 3" key="1">
    <citation type="submission" date="2017-07" db="EMBL/GenBank/DDBJ databases">
        <title>Isolation and whole genome analysis of endospore-forming bacteria from heroin.</title>
        <authorList>
            <person name="Kalinowski J."/>
            <person name="Ahrens B."/>
            <person name="Al-Dilaimi A."/>
            <person name="Winkler A."/>
            <person name="Wibberg D."/>
            <person name="Schleenbecker U."/>
            <person name="Ruckert C."/>
            <person name="Wolfel R."/>
            <person name="Grass G."/>
        </authorList>
    </citation>
    <scope>NUCLEOTIDE SEQUENCE [LARGE SCALE GENOMIC DNA]</scope>
    <source>
        <strain evidence="2 3">7521-2</strain>
    </source>
</reference>
<feature type="transmembrane region" description="Helical" evidence="1">
    <location>
        <begin position="159"/>
        <end position="181"/>
    </location>
</feature>
<name>A0AA91Z1Z4_NIACI</name>
<dbReference type="AlphaFoldDB" id="A0AA91Z1Z4"/>
<dbReference type="Pfam" id="PF04854">
    <property type="entry name" value="DUF624"/>
    <property type="match status" value="1"/>
</dbReference>
<gene>
    <name evidence="2" type="ORF">CHH57_07780</name>
</gene>
<keyword evidence="1" id="KW-0472">Membrane</keyword>
<keyword evidence="1" id="KW-1133">Transmembrane helix</keyword>
<feature type="transmembrane region" description="Helical" evidence="1">
    <location>
        <begin position="85"/>
        <end position="104"/>
    </location>
</feature>
<evidence type="ECO:0000313" key="2">
    <source>
        <dbReference type="EMBL" id="PAD83841.1"/>
    </source>
</evidence>
<dbReference type="InterPro" id="IPR006938">
    <property type="entry name" value="DUF624"/>
</dbReference>
<evidence type="ECO:0000256" key="1">
    <source>
        <dbReference type="SAM" id="Phobius"/>
    </source>
</evidence>
<evidence type="ECO:0000313" key="3">
    <source>
        <dbReference type="Proteomes" id="UP000216961"/>
    </source>
</evidence>
<dbReference type="Proteomes" id="UP000216961">
    <property type="component" value="Unassembled WGS sequence"/>
</dbReference>
<feature type="transmembrane region" description="Helical" evidence="1">
    <location>
        <begin position="187"/>
        <end position="210"/>
    </location>
</feature>
<feature type="transmembrane region" description="Helical" evidence="1">
    <location>
        <begin position="30"/>
        <end position="54"/>
    </location>
</feature>
<sequence>MFGREGFTVNNIFEWNGPVYRFLEKIVNLLLLNALFLLFCLPIVTIGSALTAMYSITIKMAKNEDVSIVKAYVAAFHKNFKQSTIIWLILLAAGIILYMDYYYLNQYKGNLVFLVKVSLGLFSFAYIILFSFIFPYVARFKNSVKDSIINTWKIALVHPFKTISVLMVTGIPIIALGISVYSLFFLLYFSLFIGFSFFAYINTLIILHIYEGYER</sequence>
<proteinExistence type="predicted"/>
<organism evidence="2 3">
    <name type="scientific">Niallia circulans</name>
    <name type="common">Bacillus circulans</name>
    <dbReference type="NCBI Taxonomy" id="1397"/>
    <lineage>
        <taxon>Bacteria</taxon>
        <taxon>Bacillati</taxon>
        <taxon>Bacillota</taxon>
        <taxon>Bacilli</taxon>
        <taxon>Bacillales</taxon>
        <taxon>Bacillaceae</taxon>
        <taxon>Niallia</taxon>
    </lineage>
</organism>
<keyword evidence="1" id="KW-0812">Transmembrane</keyword>